<proteinExistence type="inferred from homology"/>
<dbReference type="PANTHER" id="PTHR22946:SF9">
    <property type="entry name" value="POLYKETIDE TRANSFERASE AF380"/>
    <property type="match status" value="1"/>
</dbReference>
<reference evidence="4" key="2">
    <citation type="submission" date="2020-09" db="EMBL/GenBank/DDBJ databases">
        <authorList>
            <person name="Sun Q."/>
            <person name="Zhou Y."/>
        </authorList>
    </citation>
    <scope>NUCLEOTIDE SEQUENCE</scope>
    <source>
        <strain evidence="4">CGMCC 1.15178</strain>
    </source>
</reference>
<evidence type="ECO:0000256" key="2">
    <source>
        <dbReference type="ARBA" id="ARBA00038115"/>
    </source>
</evidence>
<keyword evidence="5" id="KW-1185">Reference proteome</keyword>
<dbReference type="Gene3D" id="3.40.50.1820">
    <property type="entry name" value="alpha/beta hydrolase"/>
    <property type="match status" value="1"/>
</dbReference>
<gene>
    <name evidence="4" type="ORF">GCM10010911_59470</name>
</gene>
<dbReference type="GO" id="GO:0052689">
    <property type="term" value="F:carboxylic ester hydrolase activity"/>
    <property type="evidence" value="ECO:0007669"/>
    <property type="project" value="UniProtKB-ARBA"/>
</dbReference>
<evidence type="ECO:0000259" key="3">
    <source>
        <dbReference type="Pfam" id="PF00561"/>
    </source>
</evidence>
<accession>A0A916ZEV1</accession>
<evidence type="ECO:0000313" key="5">
    <source>
        <dbReference type="Proteomes" id="UP000612456"/>
    </source>
</evidence>
<dbReference type="InterPro" id="IPR000073">
    <property type="entry name" value="AB_hydrolase_1"/>
</dbReference>
<dbReference type="InterPro" id="IPR050261">
    <property type="entry name" value="FrsA_esterase"/>
</dbReference>
<dbReference type="Proteomes" id="UP000612456">
    <property type="component" value="Unassembled WGS sequence"/>
</dbReference>
<keyword evidence="1 4" id="KW-0378">Hydrolase</keyword>
<protein>
    <submittedName>
        <fullName evidence="4">Alpha/beta hydrolase</fullName>
    </submittedName>
</protein>
<dbReference type="InterPro" id="IPR029058">
    <property type="entry name" value="AB_hydrolase_fold"/>
</dbReference>
<comment type="caution">
    <text evidence="4">The sequence shown here is derived from an EMBL/GenBank/DDBJ whole genome shotgun (WGS) entry which is preliminary data.</text>
</comment>
<comment type="similarity">
    <text evidence="2">Belongs to the AB hydrolase superfamily. FUS2 hydrolase family.</text>
</comment>
<feature type="domain" description="AB hydrolase-1" evidence="3">
    <location>
        <begin position="66"/>
        <end position="184"/>
    </location>
</feature>
<dbReference type="EMBL" id="BMHP01000006">
    <property type="protein sequence ID" value="GGD93008.1"/>
    <property type="molecule type" value="Genomic_DNA"/>
</dbReference>
<evidence type="ECO:0000313" key="4">
    <source>
        <dbReference type="EMBL" id="GGD93008.1"/>
    </source>
</evidence>
<dbReference type="PANTHER" id="PTHR22946">
    <property type="entry name" value="DIENELACTONE HYDROLASE DOMAIN-CONTAINING PROTEIN-RELATED"/>
    <property type="match status" value="1"/>
</dbReference>
<organism evidence="4 5">
    <name type="scientific">Paenibacillus nasutitermitis</name>
    <dbReference type="NCBI Taxonomy" id="1652958"/>
    <lineage>
        <taxon>Bacteria</taxon>
        <taxon>Bacillati</taxon>
        <taxon>Bacillota</taxon>
        <taxon>Bacilli</taxon>
        <taxon>Bacillales</taxon>
        <taxon>Paenibacillaceae</taxon>
        <taxon>Paenibacillus</taxon>
    </lineage>
</organism>
<evidence type="ECO:0000256" key="1">
    <source>
        <dbReference type="ARBA" id="ARBA00022801"/>
    </source>
</evidence>
<dbReference type="SUPFAM" id="SSF53474">
    <property type="entry name" value="alpha/beta-Hydrolases"/>
    <property type="match status" value="1"/>
</dbReference>
<reference evidence="4" key="1">
    <citation type="journal article" date="2014" name="Int. J. Syst. Evol. Microbiol.">
        <title>Complete genome sequence of Corynebacterium casei LMG S-19264T (=DSM 44701T), isolated from a smear-ripened cheese.</title>
        <authorList>
            <consortium name="US DOE Joint Genome Institute (JGI-PGF)"/>
            <person name="Walter F."/>
            <person name="Albersmeier A."/>
            <person name="Kalinowski J."/>
            <person name="Ruckert C."/>
        </authorList>
    </citation>
    <scope>NUCLEOTIDE SEQUENCE</scope>
    <source>
        <strain evidence="4">CGMCC 1.15178</strain>
    </source>
</reference>
<dbReference type="AlphaFoldDB" id="A0A916ZEV1"/>
<dbReference type="Pfam" id="PF00561">
    <property type="entry name" value="Abhydrolase_1"/>
    <property type="match status" value="1"/>
</dbReference>
<sequence>MLKSRLTGKHDHVNLNSKYKGRNYWIRTVEPMNHPITIKSGSLLLSGVLQYPVLDREESNAADKFPLIIICHGFIGNRMGTDRLFVEAAERLKDNGYLVLRFDYGGCGESTGEYGSGSLEDLIEQTRTVIDYGYGLDLVDPDRIILIGHSLGGAVAVLTAARDARVRSLVLWGAVAHPFMDIRNIVGTRIIEEIESTGKSDYMHYELTRRFTDSLAQFQPLTELRGYNGDVLVVHGTADEVVPVDYCFLYQKMFWLRKEGNCDKEVILQADHTFSSKAAREHLFDVTLRWIDVIGKRRNDWSLWTI</sequence>
<name>A0A916ZEV1_9BACL</name>